<dbReference type="InterPro" id="IPR002048">
    <property type="entry name" value="EF_hand_dom"/>
</dbReference>
<dbReference type="KEGG" id="bgok:Pr1d_45640"/>
<accession>A0A5B9QTH5</accession>
<keyword evidence="4" id="KW-1185">Reference proteome</keyword>
<dbReference type="PROSITE" id="PS50222">
    <property type="entry name" value="EF_HAND_2"/>
    <property type="match status" value="1"/>
</dbReference>
<organism evidence="3 4">
    <name type="scientific">Bythopirellula goksoeyrii</name>
    <dbReference type="NCBI Taxonomy" id="1400387"/>
    <lineage>
        <taxon>Bacteria</taxon>
        <taxon>Pseudomonadati</taxon>
        <taxon>Planctomycetota</taxon>
        <taxon>Planctomycetia</taxon>
        <taxon>Pirellulales</taxon>
        <taxon>Lacipirellulaceae</taxon>
        <taxon>Bythopirellula</taxon>
    </lineage>
</organism>
<reference evidence="3 4" key="1">
    <citation type="submission" date="2019-08" db="EMBL/GenBank/DDBJ databases">
        <title>Deep-cultivation of Planctomycetes and their phenomic and genomic characterization uncovers novel biology.</title>
        <authorList>
            <person name="Wiegand S."/>
            <person name="Jogler M."/>
            <person name="Boedeker C."/>
            <person name="Pinto D."/>
            <person name="Vollmers J."/>
            <person name="Rivas-Marin E."/>
            <person name="Kohn T."/>
            <person name="Peeters S.H."/>
            <person name="Heuer A."/>
            <person name="Rast P."/>
            <person name="Oberbeckmann S."/>
            <person name="Bunk B."/>
            <person name="Jeske O."/>
            <person name="Meyerdierks A."/>
            <person name="Storesund J.E."/>
            <person name="Kallscheuer N."/>
            <person name="Luecker S."/>
            <person name="Lage O.M."/>
            <person name="Pohl T."/>
            <person name="Merkel B.J."/>
            <person name="Hornburger P."/>
            <person name="Mueller R.-W."/>
            <person name="Bruemmer F."/>
            <person name="Labrenz M."/>
            <person name="Spormann A.M."/>
            <person name="Op den Camp H."/>
            <person name="Overmann J."/>
            <person name="Amann R."/>
            <person name="Jetten M.S.M."/>
            <person name="Mascher T."/>
            <person name="Medema M.H."/>
            <person name="Devos D.P."/>
            <person name="Kaster A.-K."/>
            <person name="Ovreas L."/>
            <person name="Rohde M."/>
            <person name="Galperin M.Y."/>
            <person name="Jogler C."/>
        </authorList>
    </citation>
    <scope>NUCLEOTIDE SEQUENCE [LARGE SCALE GENOMIC DNA]</scope>
    <source>
        <strain evidence="3 4">Pr1d</strain>
    </source>
</reference>
<proteinExistence type="predicted"/>
<dbReference type="InterPro" id="IPR011047">
    <property type="entry name" value="Quinoprotein_ADH-like_sf"/>
</dbReference>
<dbReference type="EMBL" id="CP042913">
    <property type="protein sequence ID" value="QEG37223.1"/>
    <property type="molecule type" value="Genomic_DNA"/>
</dbReference>
<dbReference type="SMART" id="SM00564">
    <property type="entry name" value="PQQ"/>
    <property type="match status" value="3"/>
</dbReference>
<dbReference type="PANTHER" id="PTHR34512:SF30">
    <property type="entry name" value="OUTER MEMBRANE PROTEIN ASSEMBLY FACTOR BAMB"/>
    <property type="match status" value="1"/>
</dbReference>
<dbReference type="GO" id="GO:0005509">
    <property type="term" value="F:calcium ion binding"/>
    <property type="evidence" value="ECO:0007669"/>
    <property type="project" value="InterPro"/>
</dbReference>
<dbReference type="InterPro" id="IPR018391">
    <property type="entry name" value="PQQ_b-propeller_rpt"/>
</dbReference>
<dbReference type="Gene3D" id="1.10.238.10">
    <property type="entry name" value="EF-hand"/>
    <property type="match status" value="1"/>
</dbReference>
<feature type="signal peptide" evidence="1">
    <location>
        <begin position="1"/>
        <end position="19"/>
    </location>
</feature>
<dbReference type="Gene3D" id="2.130.10.10">
    <property type="entry name" value="YVTN repeat-like/Quinoprotein amine dehydrogenase"/>
    <property type="match status" value="2"/>
</dbReference>
<feature type="chain" id="PRO_5022979720" evidence="1">
    <location>
        <begin position="20"/>
        <end position="479"/>
    </location>
</feature>
<dbReference type="RefSeq" id="WP_148075486.1">
    <property type="nucleotide sequence ID" value="NZ_CP042913.1"/>
</dbReference>
<feature type="domain" description="EF-hand" evidence="2">
    <location>
        <begin position="302"/>
        <end position="337"/>
    </location>
</feature>
<protein>
    <submittedName>
        <fullName evidence="3">Outer membrane biogenesis protein BamB</fullName>
    </submittedName>
</protein>
<dbReference type="SUPFAM" id="SSF47473">
    <property type="entry name" value="EF-hand"/>
    <property type="match status" value="1"/>
</dbReference>
<dbReference type="Pfam" id="PF13360">
    <property type="entry name" value="PQQ_2"/>
    <property type="match status" value="2"/>
</dbReference>
<evidence type="ECO:0000313" key="3">
    <source>
        <dbReference type="EMBL" id="QEG37223.1"/>
    </source>
</evidence>
<evidence type="ECO:0000313" key="4">
    <source>
        <dbReference type="Proteomes" id="UP000323917"/>
    </source>
</evidence>
<dbReference type="InterPro" id="IPR002372">
    <property type="entry name" value="PQQ_rpt_dom"/>
</dbReference>
<sequence length="479" mass="51544" precursor="true">MKGSISLAAVLLFTNVGLAAEQALVWPQFRGPNGSGIADEQKPPIDIGPEKNVKWKVDVPSGLSSPIVAGDKLILTAFEDDKLYTIAFSRADGSEAWRAEAPAKEIEPYYKEAGSPAASTCATDGERIVSYFGSCGLFCYNLAGKELWRYEMPAATVAGNFGSGVSPILSDGKVILVRDEMSDAKIIALDAESGDLLWEKPRKSAASYCSPVVWDTPQGKQVAAAGHGRMVGYDMKSGTEKWFVVGLPSGCCPSPVTAEGKLFFAGWSPGGPDDKEFQMPPFDGLLAHMDKDENGSLSREEVENTEMASFFDVQDENNDNKITRDEWDAMLKFMAEGKNIAFALKPGGTGDVTKSEMIWEANKGLPYIPSAIVYREQYVMIKDGGIVTAYDAESGDQLYMKRAAASGTYYASPVAANGNIYITSLDEGIVTVLKAGTESPEVVVENPALGEKVSATPAIADDTLYIRTAEHLYAFAEDE</sequence>
<gene>
    <name evidence="3" type="ORF">Pr1d_45640</name>
</gene>
<dbReference type="PROSITE" id="PS00018">
    <property type="entry name" value="EF_HAND_1"/>
    <property type="match status" value="1"/>
</dbReference>
<dbReference type="OrthoDB" id="244732at2"/>
<evidence type="ECO:0000259" key="2">
    <source>
        <dbReference type="PROSITE" id="PS50222"/>
    </source>
</evidence>
<dbReference type="InterPro" id="IPR011992">
    <property type="entry name" value="EF-hand-dom_pair"/>
</dbReference>
<dbReference type="PANTHER" id="PTHR34512">
    <property type="entry name" value="CELL SURFACE PROTEIN"/>
    <property type="match status" value="1"/>
</dbReference>
<dbReference type="AlphaFoldDB" id="A0A5B9QTH5"/>
<dbReference type="SUPFAM" id="SSF50998">
    <property type="entry name" value="Quinoprotein alcohol dehydrogenase-like"/>
    <property type="match status" value="1"/>
</dbReference>
<keyword evidence="1" id="KW-0732">Signal</keyword>
<dbReference type="InterPro" id="IPR015943">
    <property type="entry name" value="WD40/YVTN_repeat-like_dom_sf"/>
</dbReference>
<evidence type="ECO:0000256" key="1">
    <source>
        <dbReference type="SAM" id="SignalP"/>
    </source>
</evidence>
<dbReference type="InterPro" id="IPR018247">
    <property type="entry name" value="EF_Hand_1_Ca_BS"/>
</dbReference>
<name>A0A5B9QTH5_9BACT</name>
<dbReference type="Proteomes" id="UP000323917">
    <property type="component" value="Chromosome"/>
</dbReference>